<evidence type="ECO:0000313" key="4">
    <source>
        <dbReference type="EMBL" id="HFK98680.1"/>
    </source>
</evidence>
<feature type="chain" id="PRO_5032489403" evidence="3">
    <location>
        <begin position="29"/>
        <end position="260"/>
    </location>
</feature>
<evidence type="ECO:0000256" key="1">
    <source>
        <dbReference type="ARBA" id="ARBA00010634"/>
    </source>
</evidence>
<proteinExistence type="inferred from homology"/>
<dbReference type="PRINTS" id="PR01805">
    <property type="entry name" value="VACJLIPOPROT"/>
</dbReference>
<protein>
    <submittedName>
        <fullName evidence="4">VacJ family lipoprotein</fullName>
    </submittedName>
</protein>
<gene>
    <name evidence="4" type="ORF">ENS06_15310</name>
</gene>
<sequence>MGRRQGLWRRWVVACVLGAMVFSEPASAVFSTADRSSAAWARTQADEDESYLEDPFAEKQITVADPLQPINRAFFHFNDKLYFWVLKPLATVYKTFIPTGVRLCVRNAFENVLAPVRIANNVFQLKFQRSGVELVRFALNSTLGAAGMFDPAEKEFGLKPYDEDFGQTLGHYGVGNGIFFMWPVFGPSTLRDTVGIAGDYLLDPLSYLPWKDYGMVEGTKAVNRTSLTIGQYEDFKASALDPYLSMRDAYVNYRHRQVQK</sequence>
<dbReference type="PANTHER" id="PTHR30035:SF3">
    <property type="entry name" value="INTERMEMBRANE PHOSPHOLIPID TRANSPORT SYSTEM LIPOPROTEIN MLAA"/>
    <property type="match status" value="1"/>
</dbReference>
<keyword evidence="4" id="KW-0449">Lipoprotein</keyword>
<dbReference type="AlphaFoldDB" id="A0A832EKR6"/>
<keyword evidence="2 3" id="KW-0732">Signal</keyword>
<name>A0A832EKR6_9BACT</name>
<reference evidence="4" key="1">
    <citation type="journal article" date="2020" name="mSystems">
        <title>Genome- and Community-Level Interaction Insights into Carbon Utilization and Element Cycling Functions of Hydrothermarchaeota in Hydrothermal Sediment.</title>
        <authorList>
            <person name="Zhou Z."/>
            <person name="Liu Y."/>
            <person name="Xu W."/>
            <person name="Pan J."/>
            <person name="Luo Z.H."/>
            <person name="Li M."/>
        </authorList>
    </citation>
    <scope>NUCLEOTIDE SEQUENCE [LARGE SCALE GENOMIC DNA]</scope>
    <source>
        <strain evidence="4">SpSt-456</strain>
    </source>
</reference>
<dbReference type="Pfam" id="PF04333">
    <property type="entry name" value="MlaA"/>
    <property type="match status" value="1"/>
</dbReference>
<dbReference type="EMBL" id="DSTK01000041">
    <property type="protein sequence ID" value="HFK98680.1"/>
    <property type="molecule type" value="Genomic_DNA"/>
</dbReference>
<dbReference type="GO" id="GO:0016020">
    <property type="term" value="C:membrane"/>
    <property type="evidence" value="ECO:0007669"/>
    <property type="project" value="InterPro"/>
</dbReference>
<dbReference type="InterPro" id="IPR007428">
    <property type="entry name" value="MlaA"/>
</dbReference>
<organism evidence="4">
    <name type="scientific">Desulfacinum infernum</name>
    <dbReference type="NCBI Taxonomy" id="35837"/>
    <lineage>
        <taxon>Bacteria</taxon>
        <taxon>Pseudomonadati</taxon>
        <taxon>Thermodesulfobacteriota</taxon>
        <taxon>Syntrophobacteria</taxon>
        <taxon>Syntrophobacterales</taxon>
        <taxon>Syntrophobacteraceae</taxon>
        <taxon>Desulfacinum</taxon>
    </lineage>
</organism>
<evidence type="ECO:0000256" key="2">
    <source>
        <dbReference type="ARBA" id="ARBA00022729"/>
    </source>
</evidence>
<comment type="caution">
    <text evidence="4">The sequence shown here is derived from an EMBL/GenBank/DDBJ whole genome shotgun (WGS) entry which is preliminary data.</text>
</comment>
<evidence type="ECO:0000256" key="3">
    <source>
        <dbReference type="SAM" id="SignalP"/>
    </source>
</evidence>
<comment type="similarity">
    <text evidence="1">Belongs to the MlaA family.</text>
</comment>
<dbReference type="PANTHER" id="PTHR30035">
    <property type="entry name" value="LIPOPROTEIN VACJ-RELATED"/>
    <property type="match status" value="1"/>
</dbReference>
<feature type="signal peptide" evidence="3">
    <location>
        <begin position="1"/>
        <end position="28"/>
    </location>
</feature>
<accession>A0A832EKR6</accession>
<dbReference type="GO" id="GO:0120010">
    <property type="term" value="P:intermembrane phospholipid transfer"/>
    <property type="evidence" value="ECO:0007669"/>
    <property type="project" value="TreeGrafter"/>
</dbReference>